<accession>A0ACC2JVK2</accession>
<reference evidence="1" key="1">
    <citation type="submission" date="2022-12" db="EMBL/GenBank/DDBJ databases">
        <title>Genome Sequence of Lasiodiplodia mahajangana.</title>
        <authorList>
            <person name="Buettner E."/>
        </authorList>
    </citation>
    <scope>NUCLEOTIDE SEQUENCE</scope>
    <source>
        <strain evidence="1">VT137</strain>
    </source>
</reference>
<dbReference type="Proteomes" id="UP001153332">
    <property type="component" value="Unassembled WGS sequence"/>
</dbReference>
<evidence type="ECO:0000313" key="2">
    <source>
        <dbReference type="Proteomes" id="UP001153332"/>
    </source>
</evidence>
<proteinExistence type="predicted"/>
<gene>
    <name evidence="1" type="ORF">O1611_g2073</name>
</gene>
<name>A0ACC2JVK2_9PEZI</name>
<dbReference type="EMBL" id="JAPUUL010000271">
    <property type="protein sequence ID" value="KAJ8131553.1"/>
    <property type="molecule type" value="Genomic_DNA"/>
</dbReference>
<keyword evidence="2" id="KW-1185">Reference proteome</keyword>
<sequence length="700" mass="78076">MEDTDLIARIHPFLDEDYDRAVAAIVAIPHYKPPKHPRQEVKPTSPSREDRESTEPPDTFAPKLDELPYLELRFSRGPQTSAGFVFGTASTSDFVLPNTSKIDGYYRLILRDLGSSSGTAVGYDGHGLEVRKGFDWILHGYEAPNTTKNIVIQLHEKLKFKIVANQHDIASYAYIDSVERFRRGVTAPEDLIKRFGLFTGAMTQRDSSMYSPSTRQLIAFRKKLAEGTYATVNQCWDVSTGLQYACKEPMPNKYKGKSWQNEFEIMKDLSHEHIVHIFAYTEEPVPRIYMEYMPYGDLEDAHKSAPFSYDECTIILYQTASALDYLHGRPVSIIHQNIKPTNILVQCRRPLHVKLSDFGLSKTGIPGMFCGTPGYCAPEILGVQKYTTAADIWSLGVVMLEFIWNVPVSRNAGQVGWYGKLVAQVNGETGSGGLITIARRMLVIEPTERISAAECVHSSSQLITSLQGDTGSMPPAFHAVGSELAPTEQWEGPLRLPPYAAPQPPLQTKRESPSARKRREKKIRFLTWNGISIAYMTSQKIVNITHLGKLVHLSPYQLPSFRTRHPSIQAQIVGGSHTRGTYVSLDDASIFCEDFGIDKSVLDRLSASIIMETTNDRLIDYREGSPSNRFLCNRPADPGPVAPINPPSNLPHTADSLGVNGIPGTDADRSVDHPADFSFMTQFLSEDPPFGLDPPHSLFW</sequence>
<evidence type="ECO:0000313" key="1">
    <source>
        <dbReference type="EMBL" id="KAJ8131553.1"/>
    </source>
</evidence>
<organism evidence="1 2">
    <name type="scientific">Lasiodiplodia mahajangana</name>
    <dbReference type="NCBI Taxonomy" id="1108764"/>
    <lineage>
        <taxon>Eukaryota</taxon>
        <taxon>Fungi</taxon>
        <taxon>Dikarya</taxon>
        <taxon>Ascomycota</taxon>
        <taxon>Pezizomycotina</taxon>
        <taxon>Dothideomycetes</taxon>
        <taxon>Dothideomycetes incertae sedis</taxon>
        <taxon>Botryosphaeriales</taxon>
        <taxon>Botryosphaeriaceae</taxon>
        <taxon>Lasiodiplodia</taxon>
    </lineage>
</organism>
<protein>
    <submittedName>
        <fullName evidence="1">Uncharacterized protein</fullName>
    </submittedName>
</protein>
<comment type="caution">
    <text evidence="1">The sequence shown here is derived from an EMBL/GenBank/DDBJ whole genome shotgun (WGS) entry which is preliminary data.</text>
</comment>